<dbReference type="InterPro" id="IPR013767">
    <property type="entry name" value="PAS_fold"/>
</dbReference>
<organism evidence="3 4">
    <name type="scientific">Gadus morhua</name>
    <name type="common">Atlantic cod</name>
    <dbReference type="NCBI Taxonomy" id="8049"/>
    <lineage>
        <taxon>Eukaryota</taxon>
        <taxon>Metazoa</taxon>
        <taxon>Chordata</taxon>
        <taxon>Craniata</taxon>
        <taxon>Vertebrata</taxon>
        <taxon>Euteleostomi</taxon>
        <taxon>Actinopterygii</taxon>
        <taxon>Neopterygii</taxon>
        <taxon>Teleostei</taxon>
        <taxon>Neoteleostei</taxon>
        <taxon>Acanthomorphata</taxon>
        <taxon>Zeiogadaria</taxon>
        <taxon>Gadariae</taxon>
        <taxon>Gadiformes</taxon>
        <taxon>Gadoidei</taxon>
        <taxon>Gadidae</taxon>
        <taxon>Gadus</taxon>
    </lineage>
</organism>
<evidence type="ECO:0000313" key="4">
    <source>
        <dbReference type="Proteomes" id="UP000694546"/>
    </source>
</evidence>
<evidence type="ECO:0000259" key="2">
    <source>
        <dbReference type="PROSITE" id="PS50112"/>
    </source>
</evidence>
<name>A0A8C4Z1K9_GADMO</name>
<dbReference type="Pfam" id="PF00989">
    <property type="entry name" value="PAS"/>
    <property type="match status" value="1"/>
</dbReference>
<dbReference type="AlphaFoldDB" id="A0A8C4Z1K9"/>
<evidence type="ECO:0000313" key="3">
    <source>
        <dbReference type="Ensembl" id="ENSGMOP00000004382.2"/>
    </source>
</evidence>
<evidence type="ECO:0000256" key="1">
    <source>
        <dbReference type="SAM" id="MobiDB-lite"/>
    </source>
</evidence>
<dbReference type="GeneTree" id="ENSGT00950000183021"/>
<reference evidence="3" key="2">
    <citation type="submission" date="2025-09" db="UniProtKB">
        <authorList>
            <consortium name="Ensembl"/>
        </authorList>
    </citation>
    <scope>IDENTIFICATION</scope>
</reference>
<feature type="region of interest" description="Disordered" evidence="1">
    <location>
        <begin position="1"/>
        <end position="39"/>
    </location>
</feature>
<dbReference type="InterPro" id="IPR056193">
    <property type="entry name" value="bHLH_NCOA1-3"/>
</dbReference>
<dbReference type="PANTHER" id="PTHR10684">
    <property type="entry name" value="NUCLEAR RECEPTOR COACTIVATOR"/>
    <property type="match status" value="1"/>
</dbReference>
<dbReference type="Pfam" id="PF14598">
    <property type="entry name" value="PAS_11"/>
    <property type="match status" value="1"/>
</dbReference>
<feature type="domain" description="PAS" evidence="2">
    <location>
        <begin position="76"/>
        <end position="139"/>
    </location>
</feature>
<dbReference type="GO" id="GO:0003713">
    <property type="term" value="F:transcription coactivator activity"/>
    <property type="evidence" value="ECO:0007669"/>
    <property type="project" value="InterPro"/>
</dbReference>
<dbReference type="GO" id="GO:0045944">
    <property type="term" value="P:positive regulation of transcription by RNA polymerase II"/>
    <property type="evidence" value="ECO:0007669"/>
    <property type="project" value="TreeGrafter"/>
</dbReference>
<dbReference type="Proteomes" id="UP000694546">
    <property type="component" value="Chromosome 8"/>
</dbReference>
<dbReference type="Pfam" id="PF23172">
    <property type="entry name" value="bHLH_NCOA"/>
    <property type="match status" value="1"/>
</dbReference>
<dbReference type="SUPFAM" id="SSF55785">
    <property type="entry name" value="PYP-like sensor domain (PAS domain)"/>
    <property type="match status" value="2"/>
</dbReference>
<dbReference type="InterPro" id="IPR017426">
    <property type="entry name" value="Nuclear_rcpt_coactivator"/>
</dbReference>
<dbReference type="Gene3D" id="3.30.450.20">
    <property type="entry name" value="PAS domain"/>
    <property type="match status" value="2"/>
</dbReference>
<protein>
    <recommendedName>
        <fullName evidence="2">PAS domain-containing protein</fullName>
    </recommendedName>
</protein>
<dbReference type="SMART" id="SM00091">
    <property type="entry name" value="PAS"/>
    <property type="match status" value="1"/>
</dbReference>
<dbReference type="NCBIfam" id="TIGR00229">
    <property type="entry name" value="sensory_box"/>
    <property type="match status" value="1"/>
</dbReference>
<keyword evidence="4" id="KW-1185">Reference proteome</keyword>
<dbReference type="GO" id="GO:0005634">
    <property type="term" value="C:nucleus"/>
    <property type="evidence" value="ECO:0007669"/>
    <property type="project" value="InterPro"/>
</dbReference>
<proteinExistence type="predicted"/>
<dbReference type="OMA" id="PDFIMAT"/>
<dbReference type="GO" id="GO:0016922">
    <property type="term" value="F:nuclear receptor binding"/>
    <property type="evidence" value="ECO:0007669"/>
    <property type="project" value="TreeGrafter"/>
</dbReference>
<sequence length="344" mass="37797">MSVVGESGAEPPKGAGLLKRKDCRNDDLAPSPKRSREEEARYVEELAELIIQEAKQAQVSSSGGGAIDRHALGPLMLEALDAFFLVVGREGTLVFVSDNVSQYLGCQQEELLGTSLYDLLHPGDHAHFLNLLALSLSPVNGRGSEAANRSSHTFTCRMQVSPVCALAAPSPSHHQGPLRYQTLQCFAVSEPRNIRQEGEEFRSCLICVARRVPGRERSAPPAYESFTTRQDLKGKILSLDTSALRAALSPGWEDLVRCCIRRFHRPRPPDHASYAKRHHQDVVRQGQASSPVYWFSMADGSVVSAQTKSRLLPSPNSQSQLYMSLHILQRYACLPLCLSVSPAV</sequence>
<reference evidence="3" key="1">
    <citation type="submission" date="2025-08" db="UniProtKB">
        <authorList>
            <consortium name="Ensembl"/>
        </authorList>
    </citation>
    <scope>IDENTIFICATION</scope>
</reference>
<dbReference type="Ensembl" id="ENSGMOT00000004515.2">
    <property type="protein sequence ID" value="ENSGMOP00000004382.2"/>
    <property type="gene ID" value="ENSGMOG00000004039.2"/>
</dbReference>
<dbReference type="InterPro" id="IPR000014">
    <property type="entry name" value="PAS"/>
</dbReference>
<dbReference type="PANTHER" id="PTHR10684:SF2">
    <property type="entry name" value="NUCLEAR RECEPTOR COACTIVATOR 2"/>
    <property type="match status" value="1"/>
</dbReference>
<dbReference type="InterPro" id="IPR035965">
    <property type="entry name" value="PAS-like_dom_sf"/>
</dbReference>
<dbReference type="GO" id="GO:0032870">
    <property type="term" value="P:cellular response to hormone stimulus"/>
    <property type="evidence" value="ECO:0007669"/>
    <property type="project" value="TreeGrafter"/>
</dbReference>
<accession>A0A8C4Z1K9</accession>
<dbReference type="PROSITE" id="PS50112">
    <property type="entry name" value="PAS"/>
    <property type="match status" value="1"/>
</dbReference>
<dbReference type="CDD" id="cd00130">
    <property type="entry name" value="PAS"/>
    <property type="match status" value="1"/>
</dbReference>